<dbReference type="AlphaFoldDB" id="A0A7R8ZKQ3"/>
<gene>
    <name evidence="2" type="ORF">CTOB1V02_LOCUS1649</name>
</gene>
<feature type="region of interest" description="Disordered" evidence="1">
    <location>
        <begin position="20"/>
        <end position="69"/>
    </location>
</feature>
<feature type="compositionally biased region" description="Low complexity" evidence="1">
    <location>
        <begin position="28"/>
        <end position="54"/>
    </location>
</feature>
<organism evidence="2">
    <name type="scientific">Cyprideis torosa</name>
    <dbReference type="NCBI Taxonomy" id="163714"/>
    <lineage>
        <taxon>Eukaryota</taxon>
        <taxon>Metazoa</taxon>
        <taxon>Ecdysozoa</taxon>
        <taxon>Arthropoda</taxon>
        <taxon>Crustacea</taxon>
        <taxon>Oligostraca</taxon>
        <taxon>Ostracoda</taxon>
        <taxon>Podocopa</taxon>
        <taxon>Podocopida</taxon>
        <taxon>Cytherocopina</taxon>
        <taxon>Cytheroidea</taxon>
        <taxon>Cytherideidae</taxon>
        <taxon>Cyprideis</taxon>
    </lineage>
</organism>
<name>A0A7R8ZKQ3_9CRUS</name>
<proteinExistence type="predicted"/>
<sequence length="179" mass="18999">MNPPIITVLRLCLLNGLNSRGADGGGAASSRSQPPSQRSGDGSKSSSRGESLEGLPPPTPPLFSTHALYGDEPTIHVSQARVRQLPRIQGASRSSSLDAAGTATLTHNLDEEFVFDSSVMPPPPAKRMLPPIPPNVIPSNITVFKLQPVRYSRRAPSASSLSPRVCRVTMDEANEAPRA</sequence>
<protein>
    <submittedName>
        <fullName evidence="2">Uncharacterized protein</fullName>
    </submittedName>
</protein>
<dbReference type="EMBL" id="OB660236">
    <property type="protein sequence ID" value="CAD7223669.1"/>
    <property type="molecule type" value="Genomic_DNA"/>
</dbReference>
<evidence type="ECO:0000256" key="1">
    <source>
        <dbReference type="SAM" id="MobiDB-lite"/>
    </source>
</evidence>
<reference evidence="2" key="1">
    <citation type="submission" date="2020-11" db="EMBL/GenBank/DDBJ databases">
        <authorList>
            <person name="Tran Van P."/>
        </authorList>
    </citation>
    <scope>NUCLEOTIDE SEQUENCE</scope>
</reference>
<accession>A0A7R8ZKQ3</accession>
<evidence type="ECO:0000313" key="2">
    <source>
        <dbReference type="EMBL" id="CAD7223669.1"/>
    </source>
</evidence>